<protein>
    <submittedName>
        <fullName evidence="1">Uncharacterized protein</fullName>
    </submittedName>
</protein>
<keyword evidence="2" id="KW-1185">Reference proteome</keyword>
<dbReference type="InterPro" id="IPR036392">
    <property type="entry name" value="PLAT/LH2_dom_sf"/>
</dbReference>
<dbReference type="RefSeq" id="WP_344053276.1">
    <property type="nucleotide sequence ID" value="NZ_BAAAPK010000001.1"/>
</dbReference>
<organism evidence="1 2">
    <name type="scientific">Microbacterium lacus</name>
    <dbReference type="NCBI Taxonomy" id="415217"/>
    <lineage>
        <taxon>Bacteria</taxon>
        <taxon>Bacillati</taxon>
        <taxon>Actinomycetota</taxon>
        <taxon>Actinomycetes</taxon>
        <taxon>Micrococcales</taxon>
        <taxon>Microbacteriaceae</taxon>
        <taxon>Microbacterium</taxon>
    </lineage>
</organism>
<comment type="caution">
    <text evidence="1">The sequence shown here is derived from an EMBL/GenBank/DDBJ whole genome shotgun (WGS) entry which is preliminary data.</text>
</comment>
<dbReference type="EMBL" id="BAAAPK010000001">
    <property type="protein sequence ID" value="GAA1672349.1"/>
    <property type="molecule type" value="Genomic_DNA"/>
</dbReference>
<evidence type="ECO:0000313" key="2">
    <source>
        <dbReference type="Proteomes" id="UP001500596"/>
    </source>
</evidence>
<reference evidence="1 2" key="1">
    <citation type="journal article" date="2019" name="Int. J. Syst. Evol. Microbiol.">
        <title>The Global Catalogue of Microorganisms (GCM) 10K type strain sequencing project: providing services to taxonomists for standard genome sequencing and annotation.</title>
        <authorList>
            <consortium name="The Broad Institute Genomics Platform"/>
            <consortium name="The Broad Institute Genome Sequencing Center for Infectious Disease"/>
            <person name="Wu L."/>
            <person name="Ma J."/>
        </authorList>
    </citation>
    <scope>NUCLEOTIDE SEQUENCE [LARGE SCALE GENOMIC DNA]</scope>
    <source>
        <strain evidence="1 2">JCM 15575</strain>
    </source>
</reference>
<gene>
    <name evidence="1" type="ORF">GCM10009807_15590</name>
</gene>
<accession>A0ABN2GJL0</accession>
<dbReference type="Gene3D" id="2.60.60.20">
    <property type="entry name" value="PLAT/LH2 domain"/>
    <property type="match status" value="1"/>
</dbReference>
<name>A0ABN2GJL0_9MICO</name>
<dbReference type="Proteomes" id="UP001500596">
    <property type="component" value="Unassembled WGS sequence"/>
</dbReference>
<dbReference type="SUPFAM" id="SSF49723">
    <property type="entry name" value="Lipase/lipooxygenase domain (PLAT/LH2 domain)"/>
    <property type="match status" value="1"/>
</dbReference>
<sequence>MTAITGILVQIITGDMENAGTDGRVYLGLGGREFRLDSRANDFERGSWREYILGRGPKEPDLPSPQIRVEWPGFNDPRIGFVLDTAFLDKSPVYLRFEPVGEDPNWNLKTVFVLVYVGQSSFYGYFTTPAGFDNLWMGHPMGKIVYLTSSWRPERPRPVPDSIRTHLPEVLRTLSD</sequence>
<evidence type="ECO:0000313" key="1">
    <source>
        <dbReference type="EMBL" id="GAA1672349.1"/>
    </source>
</evidence>
<proteinExistence type="predicted"/>